<dbReference type="EMBL" id="JANBVN010000111">
    <property type="protein sequence ID" value="KAJ9143534.1"/>
    <property type="molecule type" value="Genomic_DNA"/>
</dbReference>
<feature type="compositionally biased region" description="Basic and acidic residues" evidence="1">
    <location>
        <begin position="518"/>
        <end position="537"/>
    </location>
</feature>
<feature type="compositionally biased region" description="Basic and acidic residues" evidence="1">
    <location>
        <begin position="545"/>
        <end position="554"/>
    </location>
</feature>
<dbReference type="AlphaFoldDB" id="A0AA38VSD1"/>
<dbReference type="Proteomes" id="UP001174691">
    <property type="component" value="Unassembled WGS sequence"/>
</dbReference>
<dbReference type="SUPFAM" id="SSF52540">
    <property type="entry name" value="P-loop containing nucleoside triphosphate hydrolases"/>
    <property type="match status" value="1"/>
</dbReference>
<evidence type="ECO:0008006" key="4">
    <source>
        <dbReference type="Google" id="ProtNLM"/>
    </source>
</evidence>
<proteinExistence type="predicted"/>
<dbReference type="InterPro" id="IPR050896">
    <property type="entry name" value="Mito_lipid_metab_GTPase"/>
</dbReference>
<reference evidence="2" key="1">
    <citation type="submission" date="2022-07" db="EMBL/GenBank/DDBJ databases">
        <title>Fungi with potential for degradation of polypropylene.</title>
        <authorList>
            <person name="Gostincar C."/>
        </authorList>
    </citation>
    <scope>NUCLEOTIDE SEQUENCE</scope>
    <source>
        <strain evidence="2">EXF-13287</strain>
    </source>
</reference>
<gene>
    <name evidence="2" type="ORF">NKR19_g6854</name>
</gene>
<feature type="compositionally biased region" description="Basic residues" evidence="1">
    <location>
        <begin position="624"/>
        <end position="636"/>
    </location>
</feature>
<keyword evidence="3" id="KW-1185">Reference proteome</keyword>
<organism evidence="2 3">
    <name type="scientific">Coniochaeta hoffmannii</name>
    <dbReference type="NCBI Taxonomy" id="91930"/>
    <lineage>
        <taxon>Eukaryota</taxon>
        <taxon>Fungi</taxon>
        <taxon>Dikarya</taxon>
        <taxon>Ascomycota</taxon>
        <taxon>Pezizomycotina</taxon>
        <taxon>Sordariomycetes</taxon>
        <taxon>Sordariomycetidae</taxon>
        <taxon>Coniochaetales</taxon>
        <taxon>Coniochaetaceae</taxon>
        <taxon>Coniochaeta</taxon>
    </lineage>
</organism>
<evidence type="ECO:0000313" key="3">
    <source>
        <dbReference type="Proteomes" id="UP001174691"/>
    </source>
</evidence>
<sequence length="657" mass="73488">MRSSRTASSQWLKLAFNVTEPEQAGYFDLKRKAVQSYLGLLKEEKRVRKEDLVVQDVLKNLDLGSLGDVGETLRSLAGATTAPVGPESSSIPDDAKPPLCDRCHKLVHHHTGVPIYHPTIDSIRETIEESPYKYNHVYHVIDAADFPMSLIPRINDLLDLMPLRSTNRRSKTAEFIRGQKTEVSFIITRSDLLAPRKEQVDSLMPYLTETLRSALGRRGRNVRLGNVWCVSAKRNWWTKELKEEVWKNRGASWMVGKVNVGKSQLFEAIFPKGRMDWKPKKHEIGIQVFASDKDSKFKKPNAADPLAVDEGSLLPPPQEETQFPPMPVVSSLPGTTASPIRVPFGNGRGELIDLPGLNRSDLEAHVLEEHRHHLVMKSRIVPEQQVIKPGQSLLIGGLIRITPATPGLIFLAYSFTPLEAHVTSTEKAIAVQEQADDAPNVENISVPGTGELIKKAGSFELCHDVTKIRAGPITRKEAVGISVDRLPYRVVGIDILVEGCGWVEIVAQMRTRDLFRQKPAEEHEKREEVEEGTENKPARLQTLDLRPEAEKQPETETPTLTRGTKGTPDRLQSLDLLSDDAPNERAEEESAQPTGPAWPVVEVFSPNGKFIASRRPLNGWMLNKPKKTATKSRPRPSMKGVKIMEKRARREMASSYE</sequence>
<dbReference type="Gene3D" id="3.40.50.300">
    <property type="entry name" value="P-loop containing nucleotide triphosphate hydrolases"/>
    <property type="match status" value="1"/>
</dbReference>
<protein>
    <recommendedName>
        <fullName evidence="4">G domain-containing protein</fullName>
    </recommendedName>
</protein>
<dbReference type="PANTHER" id="PTHR46434">
    <property type="entry name" value="GENETIC INTERACTOR OF PROHIBITINS 3, MITOCHONDRIAL"/>
    <property type="match status" value="1"/>
</dbReference>
<feature type="region of interest" description="Disordered" evidence="1">
    <location>
        <begin position="518"/>
        <end position="575"/>
    </location>
</feature>
<comment type="caution">
    <text evidence="2">The sequence shown here is derived from an EMBL/GenBank/DDBJ whole genome shotgun (WGS) entry which is preliminary data.</text>
</comment>
<name>A0AA38VSD1_9PEZI</name>
<feature type="region of interest" description="Disordered" evidence="1">
    <location>
        <begin position="616"/>
        <end position="639"/>
    </location>
</feature>
<dbReference type="GO" id="GO:0005739">
    <property type="term" value="C:mitochondrion"/>
    <property type="evidence" value="ECO:0007669"/>
    <property type="project" value="TreeGrafter"/>
</dbReference>
<dbReference type="PANTHER" id="PTHR46434:SF1">
    <property type="entry name" value="GENETIC INTERACTOR OF PROHIBITINS 3, MITOCHONDRIAL"/>
    <property type="match status" value="1"/>
</dbReference>
<dbReference type="InterPro" id="IPR027417">
    <property type="entry name" value="P-loop_NTPase"/>
</dbReference>
<evidence type="ECO:0000256" key="1">
    <source>
        <dbReference type="SAM" id="MobiDB-lite"/>
    </source>
</evidence>
<feature type="compositionally biased region" description="Polar residues" evidence="1">
    <location>
        <begin position="555"/>
        <end position="564"/>
    </location>
</feature>
<accession>A0AA38VSD1</accession>
<evidence type="ECO:0000313" key="2">
    <source>
        <dbReference type="EMBL" id="KAJ9143534.1"/>
    </source>
</evidence>